<reference evidence="1 2" key="1">
    <citation type="submission" date="2017-03" db="EMBL/GenBank/DDBJ databases">
        <title>Draft genome sequence of Streptomyces scabrisporus NF3, endophyte isolated from Amphipterygium adstringens.</title>
        <authorList>
            <person name="Vazquez M."/>
            <person name="Ceapa C.D."/>
            <person name="Rodriguez Luna D."/>
            <person name="Sanchez Esquivel S."/>
        </authorList>
    </citation>
    <scope>NUCLEOTIDE SEQUENCE [LARGE SCALE GENOMIC DNA]</scope>
    <source>
        <strain evidence="1 2">NF3</strain>
    </source>
</reference>
<gene>
    <name evidence="1" type="ORF">B4N89_31925</name>
</gene>
<dbReference type="SUPFAM" id="SSF55298">
    <property type="entry name" value="YjgF-like"/>
    <property type="match status" value="1"/>
</dbReference>
<sequence length="131" mass="14603">MHRQDIGPRMFGDRLGYNRAVSVDRPDRWLVLAGHESRGPDGAIVHVRDLRGQIETTFDRIAETLDEAGFTFADVVQLRYFALDVAAVTAHFDVITARLERENCRPATVLVGVTALSDPDMLIEIEGLAVR</sequence>
<dbReference type="Proteomes" id="UP000190037">
    <property type="component" value="Unassembled WGS sequence"/>
</dbReference>
<dbReference type="Pfam" id="PF01042">
    <property type="entry name" value="Ribonuc_L-PSP"/>
    <property type="match status" value="1"/>
</dbReference>
<dbReference type="RefSeq" id="WP_078979962.1">
    <property type="nucleotide sequence ID" value="NZ_MWQN01000002.1"/>
</dbReference>
<keyword evidence="2" id="KW-1185">Reference proteome</keyword>
<evidence type="ECO:0000313" key="1">
    <source>
        <dbReference type="EMBL" id="OPC78763.1"/>
    </source>
</evidence>
<dbReference type="Gene3D" id="3.30.1330.40">
    <property type="entry name" value="RutC-like"/>
    <property type="match status" value="1"/>
</dbReference>
<dbReference type="AlphaFoldDB" id="A0A1T3NPB4"/>
<dbReference type="PANTHER" id="PTHR43857:SF1">
    <property type="entry name" value="YJGH FAMILY PROTEIN"/>
    <property type="match status" value="1"/>
</dbReference>
<accession>A0A1T3NPB4</accession>
<protein>
    <submittedName>
        <fullName evidence="1">Enamine deaminase RidA</fullName>
    </submittedName>
</protein>
<name>A0A1T3NPB4_9ACTN</name>
<evidence type="ECO:0000313" key="2">
    <source>
        <dbReference type="Proteomes" id="UP000190037"/>
    </source>
</evidence>
<dbReference type="InterPro" id="IPR006175">
    <property type="entry name" value="YjgF/YER057c/UK114"/>
</dbReference>
<dbReference type="OrthoDB" id="9799840at2"/>
<dbReference type="EMBL" id="MWQN01000002">
    <property type="protein sequence ID" value="OPC78763.1"/>
    <property type="molecule type" value="Genomic_DNA"/>
</dbReference>
<dbReference type="PANTHER" id="PTHR43857">
    <property type="entry name" value="BLR7761 PROTEIN"/>
    <property type="match status" value="1"/>
</dbReference>
<comment type="caution">
    <text evidence="1">The sequence shown here is derived from an EMBL/GenBank/DDBJ whole genome shotgun (WGS) entry which is preliminary data.</text>
</comment>
<organism evidence="1 2">
    <name type="scientific">Embleya scabrispora</name>
    <dbReference type="NCBI Taxonomy" id="159449"/>
    <lineage>
        <taxon>Bacteria</taxon>
        <taxon>Bacillati</taxon>
        <taxon>Actinomycetota</taxon>
        <taxon>Actinomycetes</taxon>
        <taxon>Kitasatosporales</taxon>
        <taxon>Streptomycetaceae</taxon>
        <taxon>Embleya</taxon>
    </lineage>
</organism>
<dbReference type="STRING" id="159449.B4N89_31925"/>
<proteinExistence type="predicted"/>
<dbReference type="InterPro" id="IPR035959">
    <property type="entry name" value="RutC-like_sf"/>
</dbReference>